<reference evidence="3 4" key="1">
    <citation type="submission" date="2019-07" db="EMBL/GenBank/DDBJ databases">
        <authorList>
            <person name="Brisse S."/>
            <person name="Rodrigues C."/>
            <person name="Thorpe H."/>
        </authorList>
    </citation>
    <scope>NUCLEOTIDE SEQUENCE [LARGE SCALE GENOMIC DNA]</scope>
    <source>
        <strain evidence="3">SB6422</strain>
    </source>
</reference>
<sequence>MIYELEFDPRALREWHKLGDTVKKQFKSKLAVVLENPRIESSRLRDLPNCYKIKLKASGYRLVYLVRDEVVIVYVVAVGKREKLAVYRKANKRL</sequence>
<dbReference type="InterPro" id="IPR007712">
    <property type="entry name" value="RelE/ParE_toxin"/>
</dbReference>
<dbReference type="PANTHER" id="PTHR35601">
    <property type="entry name" value="TOXIN RELE"/>
    <property type="match status" value="1"/>
</dbReference>
<organism evidence="3 4">
    <name type="scientific">Klebsiella huaxiensis</name>
    <dbReference type="NCBI Taxonomy" id="2153354"/>
    <lineage>
        <taxon>Bacteria</taxon>
        <taxon>Pseudomonadati</taxon>
        <taxon>Pseudomonadota</taxon>
        <taxon>Gammaproteobacteria</taxon>
        <taxon>Enterobacterales</taxon>
        <taxon>Enterobacteriaceae</taxon>
        <taxon>Klebsiella/Raoultella group</taxon>
        <taxon>Klebsiella</taxon>
    </lineage>
</organism>
<dbReference type="EMBL" id="CABGGW010000011">
    <property type="protein sequence ID" value="VUS45275.1"/>
    <property type="molecule type" value="Genomic_DNA"/>
</dbReference>
<evidence type="ECO:0000256" key="1">
    <source>
        <dbReference type="ARBA" id="ARBA00006226"/>
    </source>
</evidence>
<dbReference type="Pfam" id="PF05016">
    <property type="entry name" value="ParE_toxin"/>
    <property type="match status" value="1"/>
</dbReference>
<proteinExistence type="inferred from homology"/>
<dbReference type="OrthoDB" id="9801234at2"/>
<dbReference type="Proteomes" id="UP000317374">
    <property type="component" value="Unassembled WGS sequence"/>
</dbReference>
<dbReference type="PANTHER" id="PTHR35601:SF2">
    <property type="entry name" value="MRNA INTERFERASE TOXIN RELE"/>
    <property type="match status" value="1"/>
</dbReference>
<dbReference type="Gene3D" id="3.30.2310.20">
    <property type="entry name" value="RelE-like"/>
    <property type="match status" value="1"/>
</dbReference>
<comment type="similarity">
    <text evidence="1">Belongs to the RelE toxin family.</text>
</comment>
<keyword evidence="2" id="KW-1277">Toxin-antitoxin system</keyword>
<dbReference type="AlphaFoldDB" id="A0A564IL65"/>
<dbReference type="SUPFAM" id="SSF143011">
    <property type="entry name" value="RelE-like"/>
    <property type="match status" value="1"/>
</dbReference>
<name>A0A564IL65_9ENTR</name>
<accession>A0A564IL65</accession>
<evidence type="ECO:0000313" key="3">
    <source>
        <dbReference type="EMBL" id="VUS45275.1"/>
    </source>
</evidence>
<dbReference type="NCBIfam" id="TIGR02385">
    <property type="entry name" value="RelE_StbE"/>
    <property type="match status" value="1"/>
</dbReference>
<dbReference type="RefSeq" id="WP_142512840.1">
    <property type="nucleotide sequence ID" value="NZ_CABGGW010000011.1"/>
</dbReference>
<evidence type="ECO:0000256" key="2">
    <source>
        <dbReference type="ARBA" id="ARBA00022649"/>
    </source>
</evidence>
<dbReference type="InterPro" id="IPR035093">
    <property type="entry name" value="RelE/ParE_toxin_dom_sf"/>
</dbReference>
<protein>
    <submittedName>
        <fullName evidence="3">mRNA interferase RelE</fullName>
    </submittedName>
</protein>
<gene>
    <name evidence="3" type="primary">relE</name>
    <name evidence="3" type="ORF">SB6422_05282</name>
</gene>
<evidence type="ECO:0000313" key="4">
    <source>
        <dbReference type="Proteomes" id="UP000317374"/>
    </source>
</evidence>